<dbReference type="EMBL" id="CM046130">
    <property type="protein sequence ID" value="KAI8431324.1"/>
    <property type="molecule type" value="Genomic_DNA"/>
</dbReference>
<evidence type="ECO:0000313" key="1">
    <source>
        <dbReference type="EMBL" id="KAI8431324.1"/>
    </source>
</evidence>
<comment type="caution">
    <text evidence="1">The sequence shown here is derived from an EMBL/GenBank/DDBJ whole genome shotgun (WGS) entry which is preliminary data.</text>
</comment>
<dbReference type="Proteomes" id="UP001064048">
    <property type="component" value="Chromosome 30"/>
</dbReference>
<keyword evidence="2" id="KW-1185">Reference proteome</keyword>
<sequence>MDYISFNNFTYGDNDDYAREAHIMPTPSGAPWNMQGLSWGSHSPPQLVQFNAEVPVQPRFTSIMHCKRKSLEPEPQIPAKIHITEDKMAAHLNGLHLSSDYTTHSLAIDEYMDTNMEPPVMTTNNVREKLKGHTIVLSEEIKKLKEEPLIPTSLIERLEKPCMSLVVWQPKENTVEKIIDNKEVNTEEEEPKKRNGVLVPDMGMGMDIEM</sequence>
<proteinExistence type="predicted"/>
<organism evidence="1 2">
    <name type="scientific">Choristoneura fumiferana</name>
    <name type="common">Spruce budworm moth</name>
    <name type="synonym">Archips fumiferana</name>
    <dbReference type="NCBI Taxonomy" id="7141"/>
    <lineage>
        <taxon>Eukaryota</taxon>
        <taxon>Metazoa</taxon>
        <taxon>Ecdysozoa</taxon>
        <taxon>Arthropoda</taxon>
        <taxon>Hexapoda</taxon>
        <taxon>Insecta</taxon>
        <taxon>Pterygota</taxon>
        <taxon>Neoptera</taxon>
        <taxon>Endopterygota</taxon>
        <taxon>Lepidoptera</taxon>
        <taxon>Glossata</taxon>
        <taxon>Ditrysia</taxon>
        <taxon>Tortricoidea</taxon>
        <taxon>Tortricidae</taxon>
        <taxon>Tortricinae</taxon>
        <taxon>Choristoneura</taxon>
    </lineage>
</organism>
<reference evidence="1 2" key="1">
    <citation type="journal article" date="2022" name="Genome Biol. Evol.">
        <title>The Spruce Budworm Genome: Reconstructing the Evolutionary History of Antifreeze Proteins.</title>
        <authorList>
            <person name="Beliveau C."/>
            <person name="Gagne P."/>
            <person name="Picq S."/>
            <person name="Vernygora O."/>
            <person name="Keeling C.I."/>
            <person name="Pinkney K."/>
            <person name="Doucet D."/>
            <person name="Wen F."/>
            <person name="Johnston J.S."/>
            <person name="Maaroufi H."/>
            <person name="Boyle B."/>
            <person name="Laroche J."/>
            <person name="Dewar K."/>
            <person name="Juretic N."/>
            <person name="Blackburn G."/>
            <person name="Nisole A."/>
            <person name="Brunet B."/>
            <person name="Brandao M."/>
            <person name="Lumley L."/>
            <person name="Duan J."/>
            <person name="Quan G."/>
            <person name="Lucarotti C.J."/>
            <person name="Roe A.D."/>
            <person name="Sperling F.A.H."/>
            <person name="Levesque R.C."/>
            <person name="Cusson M."/>
        </authorList>
    </citation>
    <scope>NUCLEOTIDE SEQUENCE [LARGE SCALE GENOMIC DNA]</scope>
    <source>
        <strain evidence="1">Glfc:IPQL:Cfum</strain>
    </source>
</reference>
<protein>
    <submittedName>
        <fullName evidence="1">Uncharacterized protein</fullName>
    </submittedName>
</protein>
<evidence type="ECO:0000313" key="2">
    <source>
        <dbReference type="Proteomes" id="UP001064048"/>
    </source>
</evidence>
<name>A0ACC0K4M4_CHOFU</name>
<gene>
    <name evidence="1" type="ORF">MSG28_015869</name>
</gene>
<accession>A0ACC0K4M4</accession>